<proteinExistence type="predicted"/>
<reference evidence="2" key="1">
    <citation type="submission" date="2020-06" db="EMBL/GenBank/DDBJ databases">
        <authorList>
            <person name="Camacho E."/>
            <person name="Gonzalez-de la Fuente S."/>
            <person name="Rastrojo A."/>
            <person name="Peiro-Pastor R."/>
            <person name="Solana JC."/>
            <person name="Tabera L."/>
            <person name="Gamarro F."/>
            <person name="Carrasco-Ramiro F."/>
            <person name="Requena JM."/>
            <person name="Aguado B."/>
        </authorList>
    </citation>
    <scope>NUCLEOTIDE SEQUENCE</scope>
</reference>
<dbReference type="SUPFAM" id="SSF52540">
    <property type="entry name" value="P-loop containing nucleoside triphosphate hydrolases"/>
    <property type="match status" value="1"/>
</dbReference>
<dbReference type="AlphaFoldDB" id="A0A6J8FMM7"/>
<accession>A0A6J8FMM7</accession>
<gene>
    <name evidence="2" type="ORF">LDHU3_33.4530</name>
</gene>
<dbReference type="PANTHER" id="PTHR35615:SF7">
    <property type="entry name" value="PRESENT IN THE OUTER MITOCHONDRIAL MEMBRANE PROTEOME 22"/>
    <property type="match status" value="1"/>
</dbReference>
<feature type="compositionally biased region" description="Basic and acidic residues" evidence="1">
    <location>
        <begin position="200"/>
        <end position="292"/>
    </location>
</feature>
<organism evidence="2 3">
    <name type="scientific">Leishmania donovani</name>
    <dbReference type="NCBI Taxonomy" id="5661"/>
    <lineage>
        <taxon>Eukaryota</taxon>
        <taxon>Discoba</taxon>
        <taxon>Euglenozoa</taxon>
        <taxon>Kinetoplastea</taxon>
        <taxon>Metakinetoplastina</taxon>
        <taxon>Trypanosomatida</taxon>
        <taxon>Trypanosomatidae</taxon>
        <taxon>Leishmaniinae</taxon>
        <taxon>Leishmania</taxon>
    </lineage>
</organism>
<evidence type="ECO:0000313" key="3">
    <source>
        <dbReference type="Proteomes" id="UP000601710"/>
    </source>
</evidence>
<protein>
    <submittedName>
        <fullName evidence="2">Hypothetical_protein_conserved</fullName>
    </submittedName>
</protein>
<dbReference type="EMBL" id="LR812653">
    <property type="protein sequence ID" value="CAC5433520.1"/>
    <property type="molecule type" value="Genomic_DNA"/>
</dbReference>
<dbReference type="VEuPathDB" id="TriTrypDB:LdCL_330038500"/>
<dbReference type="VEuPathDB" id="TriTrypDB:LDHU3_33.4530"/>
<dbReference type="PANTHER" id="PTHR35615">
    <property type="entry name" value="PRESENT IN THE OUTER MITOCHONDRIAL MEMBRANE PROTEOME 22-RELATED"/>
    <property type="match status" value="1"/>
</dbReference>
<name>A0A6J8FMM7_LEIDO</name>
<dbReference type="InterPro" id="IPR027417">
    <property type="entry name" value="P-loop_NTPase"/>
</dbReference>
<feature type="region of interest" description="Disordered" evidence="1">
    <location>
        <begin position="189"/>
        <end position="302"/>
    </location>
</feature>
<dbReference type="VEuPathDB" id="TriTrypDB:LdBPK_333120.1"/>
<evidence type="ECO:0000313" key="2">
    <source>
        <dbReference type="EMBL" id="CAC5433520.1"/>
    </source>
</evidence>
<evidence type="ECO:0000256" key="1">
    <source>
        <dbReference type="SAM" id="MobiDB-lite"/>
    </source>
</evidence>
<dbReference type="Proteomes" id="UP000601710">
    <property type="component" value="Chromosome 33"/>
</dbReference>
<sequence length="635" mass="67242">MREAPNGMYGLGAASGYGGMGGNQNGMVSGLGSMGGGQDGMGSYGSMAGGGPDGMNGMGGNPMGSMYGMGGMGSMYGMGGNPMGSMYGMGGMGSMYGMGGNPMGSMYGMGGMGSMYGMGGMGSMYGMGGMGSMYGMGGMGSMYGMGGMGSMYGMGFGSMYGGSYHSLVDAASRRASFLNRNNLIRADVKPLNSDTNGCSGEKDAKSPDDKKDGDKKNSKGREAKPEEAKGDPKDPKAAKKEVTDKEVTYKKDSADKKPSVEAKPADKKDTKVTKESDKMEAKDMNGEKKDGEAPVAKSDGPLKFSGTRIRSLALVCKSGKGAKVTVKGRDTVVMEDKETKLDEAILIEGSKKPVEAAALSEVRNQWVLGHNATIMIGSDATRRTQAVDFMCEYLTTCTGKLAASGEYFSIYVTMTALEGADKGRDLLKEDAAVGKLALASSPVYGPALNNMTTKEVNTKETMEAVLKEGMGRAKEGEMVCSYLVLKQCRKSSAGVMVYLSSLNVTFVGPNVEHLIGLKAKKPEEPCRLYRYSVGGGSHTMCVGFVSDDEASAAKVFDALREMREVENTEPRSGNVKRFIEYTKKEIPKCKEKVSSTTEESKKADYETMLKRMEMMLKDAEAIEKDPKTVAPKAYV</sequence>